<evidence type="ECO:0008006" key="11">
    <source>
        <dbReference type="Google" id="ProtNLM"/>
    </source>
</evidence>
<dbReference type="InterPro" id="IPR012967">
    <property type="entry name" value="COMT_dimerisation"/>
</dbReference>
<evidence type="ECO:0000256" key="1">
    <source>
        <dbReference type="ARBA" id="ARBA00022603"/>
    </source>
</evidence>
<feature type="domain" description="O-methyltransferase C-terminal" evidence="5">
    <location>
        <begin position="107"/>
        <end position="317"/>
    </location>
</feature>
<dbReference type="EMBL" id="JAGGLP010000030">
    <property type="protein sequence ID" value="MBP2055458.1"/>
    <property type="molecule type" value="Genomic_DNA"/>
</dbReference>
<dbReference type="InterPro" id="IPR036390">
    <property type="entry name" value="WH_DNA-bd_sf"/>
</dbReference>
<dbReference type="InterPro" id="IPR029063">
    <property type="entry name" value="SAM-dependent_MTases_sf"/>
</dbReference>
<dbReference type="OrthoDB" id="4145676at2"/>
<dbReference type="Pfam" id="PF08100">
    <property type="entry name" value="Dimerisation"/>
    <property type="match status" value="1"/>
</dbReference>
<evidence type="ECO:0000259" key="5">
    <source>
        <dbReference type="Pfam" id="PF00891"/>
    </source>
</evidence>
<dbReference type="InterPro" id="IPR001077">
    <property type="entry name" value="COMT_C"/>
</dbReference>
<keyword evidence="3" id="KW-0949">S-adenosyl-L-methionine</keyword>
<evidence type="ECO:0000313" key="7">
    <source>
        <dbReference type="EMBL" id="ANP49911.1"/>
    </source>
</evidence>
<evidence type="ECO:0000259" key="6">
    <source>
        <dbReference type="Pfam" id="PF08100"/>
    </source>
</evidence>
<keyword evidence="10" id="KW-1185">Reference proteome</keyword>
<dbReference type="Pfam" id="PF00891">
    <property type="entry name" value="Methyltransf_2"/>
    <property type="match status" value="1"/>
</dbReference>
<dbReference type="Gene3D" id="1.10.10.10">
    <property type="entry name" value="Winged helix-like DNA-binding domain superfamily/Winged helix DNA-binding domain"/>
    <property type="match status" value="1"/>
</dbReference>
<dbReference type="Proteomes" id="UP000092659">
    <property type="component" value="Chromosome"/>
</dbReference>
<dbReference type="Gene3D" id="1.10.287.1350">
    <property type="match status" value="1"/>
</dbReference>
<accession>A0A1B1ATN1</accession>
<reference evidence="7 9" key="1">
    <citation type="submission" date="2016-06" db="EMBL/GenBank/DDBJ databases">
        <title>Complete genome sequence of Streptomyces griseochromogenes ATCC 14511, the Blasticidin S producer.</title>
        <authorList>
            <person name="Wu L."/>
        </authorList>
    </citation>
    <scope>NUCLEOTIDE SEQUENCE [LARGE SCALE GENOMIC DNA]</scope>
    <source>
        <strain evidence="7 9">ATCC 14511</strain>
    </source>
</reference>
<evidence type="ECO:0000256" key="2">
    <source>
        <dbReference type="ARBA" id="ARBA00022679"/>
    </source>
</evidence>
<evidence type="ECO:0000256" key="4">
    <source>
        <dbReference type="PIRSR" id="PIRSR005739-1"/>
    </source>
</evidence>
<dbReference type="AlphaFoldDB" id="A0A1B1ATN1"/>
<evidence type="ECO:0000313" key="9">
    <source>
        <dbReference type="Proteomes" id="UP000092659"/>
    </source>
</evidence>
<dbReference type="EMBL" id="CP016279">
    <property type="protein sequence ID" value="ANP49911.1"/>
    <property type="molecule type" value="Genomic_DNA"/>
</dbReference>
<dbReference type="Gene3D" id="3.40.50.150">
    <property type="entry name" value="Vaccinia Virus protein VP39"/>
    <property type="match status" value="1"/>
</dbReference>
<dbReference type="KEGG" id="sgs:AVL59_10075"/>
<sequence length="338" mass="36287">MDVSLVDLALGSWISAAIGVAARLGVADVLEEGPATSAELAKAVGVQPDSITPVMKALVMVGVFAQDEEGRYTNSPLSEQLRTRHPQSMRHMCMLLTGLYAQGCGALLEAVQTGQGALNARFGVGLYEYLEQDPETARIFDRAMQEAARPVAAMVAEHYPFENVRTVIDVGGGNGELLKGILAAHPHLKGICVDREDTCRRAEAALRESGDEDLVERLTFRPADIFEECPGGGDLYILKNVLHDWSSESAVRILSSISAAMRAGDGERTPTLVVMDPVREHDPGAPLRPLIKMVIGEKNTRERSEADIRREAAEAGLQVVSITPLPPDLSAVACTLAP</sequence>
<protein>
    <recommendedName>
        <fullName evidence="11">O-methyltransferase domain-containing protein</fullName>
    </recommendedName>
</protein>
<dbReference type="GO" id="GO:0008171">
    <property type="term" value="F:O-methyltransferase activity"/>
    <property type="evidence" value="ECO:0007669"/>
    <property type="project" value="InterPro"/>
</dbReference>
<name>A0A1B1ATN1_9ACTN</name>
<proteinExistence type="predicted"/>
<keyword evidence="1" id="KW-0489">Methyltransferase</keyword>
<reference evidence="8 10" key="2">
    <citation type="submission" date="2021-03" db="EMBL/GenBank/DDBJ databases">
        <title>Genomic Encyclopedia of Type Strains, Phase IV (KMG-IV): sequencing the most valuable type-strain genomes for metagenomic binning, comparative biology and taxonomic classification.</title>
        <authorList>
            <person name="Goeker M."/>
        </authorList>
    </citation>
    <scope>NUCLEOTIDE SEQUENCE [LARGE SCALE GENOMIC DNA]</scope>
    <source>
        <strain evidence="8 10">DSM 40499</strain>
    </source>
</reference>
<evidence type="ECO:0000256" key="3">
    <source>
        <dbReference type="ARBA" id="ARBA00022691"/>
    </source>
</evidence>
<dbReference type="PIRSF" id="PIRSF005739">
    <property type="entry name" value="O-mtase"/>
    <property type="match status" value="1"/>
</dbReference>
<dbReference type="PANTHER" id="PTHR43712">
    <property type="entry name" value="PUTATIVE (AFU_ORTHOLOGUE AFUA_4G14580)-RELATED"/>
    <property type="match status" value="1"/>
</dbReference>
<organism evidence="7 9">
    <name type="scientific">Streptomyces griseochromogenes</name>
    <dbReference type="NCBI Taxonomy" id="68214"/>
    <lineage>
        <taxon>Bacteria</taxon>
        <taxon>Bacillati</taxon>
        <taxon>Actinomycetota</taxon>
        <taxon>Actinomycetes</taxon>
        <taxon>Kitasatosporales</taxon>
        <taxon>Streptomycetaceae</taxon>
        <taxon>Streptomyces</taxon>
    </lineage>
</organism>
<dbReference type="SUPFAM" id="SSF46785">
    <property type="entry name" value="Winged helix' DNA-binding domain"/>
    <property type="match status" value="1"/>
</dbReference>
<dbReference type="InterPro" id="IPR016461">
    <property type="entry name" value="COMT-like"/>
</dbReference>
<dbReference type="SUPFAM" id="SSF53335">
    <property type="entry name" value="S-adenosyl-L-methionine-dependent methyltransferases"/>
    <property type="match status" value="1"/>
</dbReference>
<dbReference type="GO" id="GO:0046983">
    <property type="term" value="F:protein dimerization activity"/>
    <property type="evidence" value="ECO:0007669"/>
    <property type="project" value="InterPro"/>
</dbReference>
<evidence type="ECO:0000313" key="8">
    <source>
        <dbReference type="EMBL" id="MBP2055458.1"/>
    </source>
</evidence>
<evidence type="ECO:0000313" key="10">
    <source>
        <dbReference type="Proteomes" id="UP001519309"/>
    </source>
</evidence>
<feature type="active site" description="Proton acceptor" evidence="4">
    <location>
        <position position="243"/>
    </location>
</feature>
<dbReference type="InterPro" id="IPR036388">
    <property type="entry name" value="WH-like_DNA-bd_sf"/>
</dbReference>
<dbReference type="STRING" id="68214.AVL59_10075"/>
<dbReference type="GO" id="GO:0032259">
    <property type="term" value="P:methylation"/>
    <property type="evidence" value="ECO:0007669"/>
    <property type="project" value="UniProtKB-KW"/>
</dbReference>
<gene>
    <name evidence="7" type="ORF">AVL59_10075</name>
    <name evidence="8" type="ORF">J2Z21_008472</name>
</gene>
<dbReference type="RefSeq" id="WP_067301768.1">
    <property type="nucleotide sequence ID" value="NZ_CP016279.1"/>
</dbReference>
<feature type="domain" description="O-methyltransferase dimerisation" evidence="6">
    <location>
        <begin position="7"/>
        <end position="81"/>
    </location>
</feature>
<keyword evidence="2" id="KW-0808">Transferase</keyword>
<dbReference type="Proteomes" id="UP001519309">
    <property type="component" value="Unassembled WGS sequence"/>
</dbReference>
<dbReference type="PROSITE" id="PS51683">
    <property type="entry name" value="SAM_OMT_II"/>
    <property type="match status" value="1"/>
</dbReference>
<dbReference type="PANTHER" id="PTHR43712:SF2">
    <property type="entry name" value="O-METHYLTRANSFERASE CICE"/>
    <property type="match status" value="1"/>
</dbReference>